<sequence>MFAIRTRTELLQSAVEKTGQISLEYGHRAVAYIPTRYLENHAASLAELSNGDILAVWFAGDVEEGKAGIRIVQSRLNRDSDRWTEPVEVSGDPVRSEQNPVLFEAPDGKLWLMYTAQDAQTMSREEYGKLHPGGAYTRQETAVIRLRISEDNGYTWGPVGVFSENPGSFCRTPIVVLDNGDWIFPMWYSLADGVTAYGSDYSVVRISTDKGQSWTEYPIPGSRGRVHASLIEDGGGKLTAFFRSRSADNIYVGYSEDYGRTWTEPVRTSLPNNNASIRAIRLKSGRIAMIYNHCRGGDDPAATLWPKERYPVTVALSEDGGVTWPYRRHVDAGDGFDGEANRGLNRKYEYPWILQDREGLLHAVYSFAGRVGIKHVLFTEDWVIGLRKEKEGRSL</sequence>
<gene>
    <name evidence="2" type="ORF">H7C18_07135</name>
</gene>
<evidence type="ECO:0000259" key="1">
    <source>
        <dbReference type="Pfam" id="PF13088"/>
    </source>
</evidence>
<organism evidence="2 3">
    <name type="scientific">Cohnella zeiphila</name>
    <dbReference type="NCBI Taxonomy" id="2761120"/>
    <lineage>
        <taxon>Bacteria</taxon>
        <taxon>Bacillati</taxon>
        <taxon>Bacillota</taxon>
        <taxon>Bacilli</taxon>
        <taxon>Bacillales</taxon>
        <taxon>Paenibacillaceae</taxon>
        <taxon>Cohnella</taxon>
    </lineage>
</organism>
<keyword evidence="3" id="KW-1185">Reference proteome</keyword>
<dbReference type="InterPro" id="IPR036278">
    <property type="entry name" value="Sialidase_sf"/>
</dbReference>
<feature type="domain" description="Sialidase" evidence="1">
    <location>
        <begin position="51"/>
        <end position="362"/>
    </location>
</feature>
<dbReference type="Proteomes" id="UP000564644">
    <property type="component" value="Unassembled WGS sequence"/>
</dbReference>
<evidence type="ECO:0000313" key="3">
    <source>
        <dbReference type="Proteomes" id="UP000564644"/>
    </source>
</evidence>
<dbReference type="PANTHER" id="PTHR43752:SF2">
    <property type="entry name" value="BNR_ASP-BOX REPEAT FAMILY PROTEIN"/>
    <property type="match status" value="1"/>
</dbReference>
<dbReference type="PANTHER" id="PTHR43752">
    <property type="entry name" value="BNR/ASP-BOX REPEAT FAMILY PROTEIN"/>
    <property type="match status" value="1"/>
</dbReference>
<dbReference type="AlphaFoldDB" id="A0A7X0VUR5"/>
<dbReference type="SUPFAM" id="SSF50939">
    <property type="entry name" value="Sialidases"/>
    <property type="match status" value="1"/>
</dbReference>
<accession>A0A7X0VUR5</accession>
<dbReference type="InterPro" id="IPR011040">
    <property type="entry name" value="Sialidase"/>
</dbReference>
<dbReference type="RefSeq" id="WP_185128337.1">
    <property type="nucleotide sequence ID" value="NZ_JACJVO010000008.1"/>
</dbReference>
<dbReference type="CDD" id="cd15482">
    <property type="entry name" value="Sialidase_non-viral"/>
    <property type="match status" value="1"/>
</dbReference>
<name>A0A7X0VUR5_9BACL</name>
<comment type="caution">
    <text evidence="2">The sequence shown here is derived from an EMBL/GenBank/DDBJ whole genome shotgun (WGS) entry which is preliminary data.</text>
</comment>
<reference evidence="2 3" key="1">
    <citation type="submission" date="2020-08" db="EMBL/GenBank/DDBJ databases">
        <title>Cohnella phylogeny.</title>
        <authorList>
            <person name="Dunlap C."/>
        </authorList>
    </citation>
    <scope>NUCLEOTIDE SEQUENCE [LARGE SCALE GENOMIC DNA]</scope>
    <source>
        <strain evidence="2 3">CBP 2801</strain>
    </source>
</reference>
<proteinExistence type="predicted"/>
<dbReference type="EMBL" id="JACJVO010000008">
    <property type="protein sequence ID" value="MBB6730675.1"/>
    <property type="molecule type" value="Genomic_DNA"/>
</dbReference>
<evidence type="ECO:0000313" key="2">
    <source>
        <dbReference type="EMBL" id="MBB6730675.1"/>
    </source>
</evidence>
<protein>
    <submittedName>
        <fullName evidence="2">Exo-alpha-sialidase</fullName>
    </submittedName>
</protein>
<dbReference type="Gene3D" id="2.120.10.10">
    <property type="match status" value="1"/>
</dbReference>
<dbReference type="Pfam" id="PF13088">
    <property type="entry name" value="BNR_2"/>
    <property type="match status" value="1"/>
</dbReference>